<evidence type="ECO:0000313" key="1">
    <source>
        <dbReference type="EMBL" id="EQB60085.1"/>
    </source>
</evidence>
<dbReference type="Proteomes" id="UP000053780">
    <property type="component" value="Unassembled WGS sequence"/>
</dbReference>
<dbReference type="Gene3D" id="3.40.50.1000">
    <property type="entry name" value="HAD superfamily/HAD-like"/>
    <property type="match status" value="1"/>
</dbReference>
<dbReference type="SUPFAM" id="SSF56784">
    <property type="entry name" value="HAD-like"/>
    <property type="match status" value="1"/>
</dbReference>
<accession>T0MGA7</accession>
<dbReference type="SUPFAM" id="SSF53756">
    <property type="entry name" value="UDP-Glycosyltransferase/glycogen phosphorylase"/>
    <property type="match status" value="1"/>
</dbReference>
<dbReference type="EMBL" id="KE647332">
    <property type="protein sequence ID" value="EQB60085.1"/>
    <property type="molecule type" value="Genomic_DNA"/>
</dbReference>
<dbReference type="InterPro" id="IPR023214">
    <property type="entry name" value="HAD_sf"/>
</dbReference>
<dbReference type="AlphaFoldDB" id="T0MGA7"/>
<proteinExistence type="predicted"/>
<evidence type="ECO:0000313" key="2">
    <source>
        <dbReference type="Proteomes" id="UP000053780"/>
    </source>
</evidence>
<reference evidence="1 2" key="1">
    <citation type="journal article" date="2013" name="BMC Genomics">
        <title>Genome sequencing and comparative genomics of honey bee microsporidia, Nosema apis reveal novel insights into host-parasite interactions.</title>
        <authorList>
            <person name="Chen Yp."/>
            <person name="Pettis J.S."/>
            <person name="Zhao Y."/>
            <person name="Liu X."/>
            <person name="Tallon L.J."/>
            <person name="Sadzewicz L.D."/>
            <person name="Li R."/>
            <person name="Zheng H."/>
            <person name="Huang S."/>
            <person name="Zhang X."/>
            <person name="Hamilton M.C."/>
            <person name="Pernal S.F."/>
            <person name="Melathopoulos A.P."/>
            <person name="Yan X."/>
            <person name="Evans J.D."/>
        </authorList>
    </citation>
    <scope>NUCLEOTIDE SEQUENCE [LARGE SCALE GENOMIC DNA]</scope>
    <source>
        <strain evidence="1 2">BRL 01</strain>
    </source>
</reference>
<dbReference type="OrthoDB" id="755951at2759"/>
<dbReference type="GO" id="GO:0005992">
    <property type="term" value="P:trehalose biosynthetic process"/>
    <property type="evidence" value="ECO:0007669"/>
    <property type="project" value="InterPro"/>
</dbReference>
<dbReference type="VEuPathDB" id="MicrosporidiaDB:NAPIS_ORF02369"/>
<dbReference type="InterPro" id="IPR003337">
    <property type="entry name" value="Trehalose_PPase"/>
</dbReference>
<sequence>MKKYILSTEIIYYVSRLNEQDAFHVLTNGRLKQTNSTTKSSKTNTKYENALDDINIYTKPLYLCPSYIHDTQFIYIGLVDIDFTIKPSDFSQIESMLESYNIIPIFEPLLKYRQIYIDILNSNTFYYTTQDLNHLKYFEQYKYLNDLIYDKLKDIVNDDTDLVWSQDLTFALTASKFKNGIQDIYKFNELIWCVPFFENFLEQFLNCKTLNFYEKNDIEIFERVVKQFYFDKKPVLPNLNFLNVVLIYIEIYKENVINSIFHSSNIEYKGKNITPREIKYIDAFKYKKVINEKDLNDKYLRDNNDSTLKSRLVEPLKINSTTDWMCQILNRTINTIILDYDGTLVNICENPEDAVISDDVKNILTNLNKYIKVVISTGRTRECMDKLIPSDLEVFAEHCTFKRVDGKWEQLDKFNISKIKCLHQV</sequence>
<protein>
    <submittedName>
        <fullName evidence="1">Trehalose-phosphatase</fullName>
    </submittedName>
</protein>
<name>T0MGA7_9MICR</name>
<dbReference type="Pfam" id="PF02358">
    <property type="entry name" value="Trehalose_PPase"/>
    <property type="match status" value="1"/>
</dbReference>
<gene>
    <name evidence="1" type="ORF">NAPIS_ORF02369</name>
</gene>
<organism evidence="1 2">
    <name type="scientific">Vairimorpha apis BRL 01</name>
    <dbReference type="NCBI Taxonomy" id="1037528"/>
    <lineage>
        <taxon>Eukaryota</taxon>
        <taxon>Fungi</taxon>
        <taxon>Fungi incertae sedis</taxon>
        <taxon>Microsporidia</taxon>
        <taxon>Nosematidae</taxon>
        <taxon>Vairimorpha</taxon>
    </lineage>
</organism>
<dbReference type="Gene3D" id="3.40.50.2000">
    <property type="entry name" value="Glycogen Phosphorylase B"/>
    <property type="match status" value="1"/>
</dbReference>
<dbReference type="InterPro" id="IPR036412">
    <property type="entry name" value="HAD-like_sf"/>
</dbReference>
<keyword evidence="2" id="KW-1185">Reference proteome</keyword>
<dbReference type="HOGENOM" id="CLU_645728_0_0_1"/>